<evidence type="ECO:0000313" key="2">
    <source>
        <dbReference type="EMBL" id="GGB35274.1"/>
    </source>
</evidence>
<accession>A0A916T7X5</accession>
<proteinExistence type="predicted"/>
<feature type="compositionally biased region" description="Polar residues" evidence="1">
    <location>
        <begin position="1"/>
        <end position="10"/>
    </location>
</feature>
<organism evidence="2 3">
    <name type="scientific">Gordonia jinhuaensis</name>
    <dbReference type="NCBI Taxonomy" id="1517702"/>
    <lineage>
        <taxon>Bacteria</taxon>
        <taxon>Bacillati</taxon>
        <taxon>Actinomycetota</taxon>
        <taxon>Actinomycetes</taxon>
        <taxon>Mycobacteriales</taxon>
        <taxon>Gordoniaceae</taxon>
        <taxon>Gordonia</taxon>
    </lineage>
</organism>
<evidence type="ECO:0000256" key="1">
    <source>
        <dbReference type="SAM" id="MobiDB-lite"/>
    </source>
</evidence>
<feature type="compositionally biased region" description="Low complexity" evidence="1">
    <location>
        <begin position="11"/>
        <end position="25"/>
    </location>
</feature>
<dbReference type="RefSeq" id="WP_229742534.1">
    <property type="nucleotide sequence ID" value="NZ_BMGC01000016.1"/>
</dbReference>
<gene>
    <name evidence="2" type="ORF">GCM10011489_24140</name>
</gene>
<comment type="caution">
    <text evidence="2">The sequence shown here is derived from an EMBL/GenBank/DDBJ whole genome shotgun (WGS) entry which is preliminary data.</text>
</comment>
<keyword evidence="3" id="KW-1185">Reference proteome</keyword>
<dbReference type="Proteomes" id="UP000621454">
    <property type="component" value="Unassembled WGS sequence"/>
</dbReference>
<feature type="region of interest" description="Disordered" evidence="1">
    <location>
        <begin position="1"/>
        <end position="34"/>
    </location>
</feature>
<reference evidence="2" key="1">
    <citation type="journal article" date="2014" name="Int. J. Syst. Evol. Microbiol.">
        <title>Complete genome sequence of Corynebacterium casei LMG S-19264T (=DSM 44701T), isolated from a smear-ripened cheese.</title>
        <authorList>
            <consortium name="US DOE Joint Genome Institute (JGI-PGF)"/>
            <person name="Walter F."/>
            <person name="Albersmeier A."/>
            <person name="Kalinowski J."/>
            <person name="Ruckert C."/>
        </authorList>
    </citation>
    <scope>NUCLEOTIDE SEQUENCE</scope>
    <source>
        <strain evidence="2">CGMCC 1.12827</strain>
    </source>
</reference>
<protein>
    <submittedName>
        <fullName evidence="2">Uncharacterized protein</fullName>
    </submittedName>
</protein>
<name>A0A916T7X5_9ACTN</name>
<dbReference type="EMBL" id="BMGC01000016">
    <property type="protein sequence ID" value="GGB35274.1"/>
    <property type="molecule type" value="Genomic_DNA"/>
</dbReference>
<dbReference type="AlphaFoldDB" id="A0A916T7X5"/>
<sequence>MTSETPESDITSTDTAQSGAGTADDAGSDRRAGDIARDVSEAVLAVDGVAAMSGGRFGEVATYMPGHRIVGVKLSDEKGEVHIDVDLSRPILATANEVRGVAQVIAGRPMDVVVEDIAEPNTAGENAVGVERS</sequence>
<reference evidence="2" key="2">
    <citation type="submission" date="2020-09" db="EMBL/GenBank/DDBJ databases">
        <authorList>
            <person name="Sun Q."/>
            <person name="Zhou Y."/>
        </authorList>
    </citation>
    <scope>NUCLEOTIDE SEQUENCE</scope>
    <source>
        <strain evidence="2">CGMCC 1.12827</strain>
    </source>
</reference>
<evidence type="ECO:0000313" key="3">
    <source>
        <dbReference type="Proteomes" id="UP000621454"/>
    </source>
</evidence>